<dbReference type="Proteomes" id="UP000248975">
    <property type="component" value="Unassembled WGS sequence"/>
</dbReference>
<dbReference type="Gene3D" id="3.40.50.720">
    <property type="entry name" value="NAD(P)-binding Rossmann-like Domain"/>
    <property type="match status" value="1"/>
</dbReference>
<evidence type="ECO:0008006" key="3">
    <source>
        <dbReference type="Google" id="ProtNLM"/>
    </source>
</evidence>
<dbReference type="PANTHER" id="PTHR43377">
    <property type="entry name" value="BILIVERDIN REDUCTASE A"/>
    <property type="match status" value="1"/>
</dbReference>
<dbReference type="InterPro" id="IPR051450">
    <property type="entry name" value="Gfo/Idh/MocA_Oxidoreductases"/>
</dbReference>
<dbReference type="SUPFAM" id="SSF51735">
    <property type="entry name" value="NAD(P)-binding Rossmann-fold domains"/>
    <property type="match status" value="1"/>
</dbReference>
<dbReference type="InterPro" id="IPR036291">
    <property type="entry name" value="NAD(P)-bd_dom_sf"/>
</dbReference>
<sequence length="309" mass="34034">MFIPVIGAGSIGRRHFQNLHTLGVKTALLPWREFNASVFRRLGATGVVIATETQVRLELVSLCAELGIPFYCEKPLAYDPATVDEILNVAGPLAKRSMAGFMMRYHPAVKTLAETDLSTVYDASFGIGHDVRLWRKDWSFAGSYSARAEGGGVLLDLCHELDLAHLLFPGLAEVVVLSLGHDSFPGVDFATRVALAGQDVTATVAMDYLSPVSFRRITLRGTRLVVEFDLIAERYQIDEGQGPGLIDMAFDRNEMFLAAMRDFLHLVAGESLSDARLAPRLDRVADTCRAVAKAWQMRRFVGKVEGDYP</sequence>
<dbReference type="SUPFAM" id="SSF55347">
    <property type="entry name" value="Glyceraldehyde-3-phosphate dehydrogenase-like, C-terminal domain"/>
    <property type="match status" value="1"/>
</dbReference>
<evidence type="ECO:0000313" key="2">
    <source>
        <dbReference type="Proteomes" id="UP000248975"/>
    </source>
</evidence>
<dbReference type="Gene3D" id="3.30.360.10">
    <property type="entry name" value="Dihydrodipicolinate Reductase, domain 2"/>
    <property type="match status" value="1"/>
</dbReference>
<organism evidence="1 2">
    <name type="scientific">Cereibacter sphaeroides</name>
    <name type="common">Rhodobacter sphaeroides</name>
    <dbReference type="NCBI Taxonomy" id="1063"/>
    <lineage>
        <taxon>Bacteria</taxon>
        <taxon>Pseudomonadati</taxon>
        <taxon>Pseudomonadota</taxon>
        <taxon>Alphaproteobacteria</taxon>
        <taxon>Rhodobacterales</taxon>
        <taxon>Paracoccaceae</taxon>
        <taxon>Cereibacter</taxon>
    </lineage>
</organism>
<name>A0A2W5S3Y0_CERSP</name>
<reference evidence="1 2" key="1">
    <citation type="submission" date="2017-08" db="EMBL/GenBank/DDBJ databases">
        <title>Infants hospitalized years apart are colonized by the same room-sourced microbial strains.</title>
        <authorList>
            <person name="Brooks B."/>
            <person name="Olm M.R."/>
            <person name="Firek B.A."/>
            <person name="Baker R."/>
            <person name="Thomas B.C."/>
            <person name="Morowitz M.J."/>
            <person name="Banfield J.F."/>
        </authorList>
    </citation>
    <scope>NUCLEOTIDE SEQUENCE [LARGE SCALE GENOMIC DNA]</scope>
    <source>
        <strain evidence="1">S2_003_000_R2_11</strain>
    </source>
</reference>
<gene>
    <name evidence="1" type="ORF">DI533_18955</name>
</gene>
<evidence type="ECO:0000313" key="1">
    <source>
        <dbReference type="EMBL" id="PZQ95712.1"/>
    </source>
</evidence>
<comment type="caution">
    <text evidence="1">The sequence shown here is derived from an EMBL/GenBank/DDBJ whole genome shotgun (WGS) entry which is preliminary data.</text>
</comment>
<dbReference type="AlphaFoldDB" id="A0A2W5S3Y0"/>
<protein>
    <recommendedName>
        <fullName evidence="3">Gfo/Idh/MocA family oxidoreductase</fullName>
    </recommendedName>
</protein>
<dbReference type="EMBL" id="QFQS01000006">
    <property type="protein sequence ID" value="PZQ95712.1"/>
    <property type="molecule type" value="Genomic_DNA"/>
</dbReference>
<proteinExistence type="predicted"/>
<accession>A0A2W5S3Y0</accession>
<dbReference type="PANTHER" id="PTHR43377:SF1">
    <property type="entry name" value="BILIVERDIN REDUCTASE A"/>
    <property type="match status" value="1"/>
</dbReference>